<protein>
    <submittedName>
        <fullName evidence="7">Thioredoxin domain-containing protein</fullName>
    </submittedName>
</protein>
<keyword evidence="3" id="KW-1015">Disulfide bond</keyword>
<evidence type="ECO:0000256" key="5">
    <source>
        <dbReference type="SAM" id="SignalP"/>
    </source>
</evidence>
<dbReference type="OrthoDB" id="9780147at2"/>
<evidence type="ECO:0000256" key="2">
    <source>
        <dbReference type="ARBA" id="ARBA00023002"/>
    </source>
</evidence>
<dbReference type="RefSeq" id="WP_158194173.1">
    <property type="nucleotide sequence ID" value="NZ_CP046908.1"/>
</dbReference>
<evidence type="ECO:0000313" key="7">
    <source>
        <dbReference type="EMBL" id="QGZ35294.1"/>
    </source>
</evidence>
<organism evidence="7 8">
    <name type="scientific">Stappia indica</name>
    <dbReference type="NCBI Taxonomy" id="538381"/>
    <lineage>
        <taxon>Bacteria</taxon>
        <taxon>Pseudomonadati</taxon>
        <taxon>Pseudomonadota</taxon>
        <taxon>Alphaproteobacteria</taxon>
        <taxon>Hyphomicrobiales</taxon>
        <taxon>Stappiaceae</taxon>
        <taxon>Stappia</taxon>
    </lineage>
</organism>
<keyword evidence="4" id="KW-0676">Redox-active center</keyword>
<feature type="chain" id="PRO_5032424349" evidence="5">
    <location>
        <begin position="26"/>
        <end position="261"/>
    </location>
</feature>
<accession>A0A857C8H5</accession>
<dbReference type="EMBL" id="CP046908">
    <property type="protein sequence ID" value="QGZ35294.1"/>
    <property type="molecule type" value="Genomic_DNA"/>
</dbReference>
<dbReference type="CDD" id="cd03023">
    <property type="entry name" value="DsbA_Com1_like"/>
    <property type="match status" value="1"/>
</dbReference>
<evidence type="ECO:0000259" key="6">
    <source>
        <dbReference type="PROSITE" id="PS51352"/>
    </source>
</evidence>
<dbReference type="InterPro" id="IPR001853">
    <property type="entry name" value="DSBA-like_thioredoxin_dom"/>
</dbReference>
<dbReference type="AlphaFoldDB" id="A0A857C8H5"/>
<dbReference type="Pfam" id="PF01323">
    <property type="entry name" value="DSBA"/>
    <property type="match status" value="1"/>
</dbReference>
<dbReference type="KEGG" id="siw:GH266_12785"/>
<evidence type="ECO:0000256" key="4">
    <source>
        <dbReference type="ARBA" id="ARBA00023284"/>
    </source>
</evidence>
<dbReference type="Pfam" id="PF18312">
    <property type="entry name" value="ScsC_N"/>
    <property type="match status" value="1"/>
</dbReference>
<evidence type="ECO:0000256" key="1">
    <source>
        <dbReference type="ARBA" id="ARBA00022729"/>
    </source>
</evidence>
<dbReference type="Proteomes" id="UP000435648">
    <property type="component" value="Chromosome"/>
</dbReference>
<proteinExistence type="predicted"/>
<dbReference type="InterPro" id="IPR041205">
    <property type="entry name" value="ScsC_N"/>
</dbReference>
<evidence type="ECO:0000256" key="3">
    <source>
        <dbReference type="ARBA" id="ARBA00023157"/>
    </source>
</evidence>
<dbReference type="SUPFAM" id="SSF52833">
    <property type="entry name" value="Thioredoxin-like"/>
    <property type="match status" value="1"/>
</dbReference>
<dbReference type="PANTHER" id="PTHR13887:SF14">
    <property type="entry name" value="DISULFIDE BOND FORMATION PROTEIN D"/>
    <property type="match status" value="1"/>
</dbReference>
<name>A0A857C8H5_9HYPH</name>
<dbReference type="InterPro" id="IPR036249">
    <property type="entry name" value="Thioredoxin-like_sf"/>
</dbReference>
<dbReference type="PANTHER" id="PTHR13887">
    <property type="entry name" value="GLUTATHIONE S-TRANSFERASE KAPPA"/>
    <property type="match status" value="1"/>
</dbReference>
<gene>
    <name evidence="7" type="ORF">GH266_12785</name>
</gene>
<feature type="domain" description="Thioredoxin" evidence="6">
    <location>
        <begin position="64"/>
        <end position="246"/>
    </location>
</feature>
<sequence>MEVVRISRLGCFTYAMLLASSPVFAQTVDRGEVEKIVREYILQNPEIIEEALGELEKRTQAAQAQARLQTIQAEADTLLRSGNDVLLGNLDGDTTLVEFFDFNCGYCKRAAPDVKALVAEDPKLRVVLKNFPILGPGSVEAAKVALSVSRLKGNSVAADFHVRLMDMQGQINRDRALGLAEEMGLDRKQLSEEMAKPAVESIISANIALAQRLGLTGTPSFIAGEQIIEGAVGKKPLADAIETARQKGPFEAGAPPVGYDQ</sequence>
<reference evidence="7 8" key="1">
    <citation type="submission" date="2019-12" db="EMBL/GenBank/DDBJ databases">
        <title>The genome of Stappia indica PHM037.</title>
        <authorList>
            <person name="Kacar D."/>
            <person name="Galan B."/>
            <person name="Canedo L."/>
            <person name="Rodriguez P."/>
            <person name="de la Calle F."/>
            <person name="Garcia J.L."/>
        </authorList>
    </citation>
    <scope>NUCLEOTIDE SEQUENCE [LARGE SCALE GENOMIC DNA]</scope>
    <source>
        <strain evidence="7 8">PHM037</strain>
    </source>
</reference>
<dbReference type="PROSITE" id="PS51352">
    <property type="entry name" value="THIOREDOXIN_2"/>
    <property type="match status" value="1"/>
</dbReference>
<keyword evidence="2" id="KW-0560">Oxidoreductase</keyword>
<dbReference type="InterPro" id="IPR013766">
    <property type="entry name" value="Thioredoxin_domain"/>
</dbReference>
<keyword evidence="1 5" id="KW-0732">Signal</keyword>
<dbReference type="Gene3D" id="3.40.30.10">
    <property type="entry name" value="Glutaredoxin"/>
    <property type="match status" value="1"/>
</dbReference>
<dbReference type="GO" id="GO:0016491">
    <property type="term" value="F:oxidoreductase activity"/>
    <property type="evidence" value="ECO:0007669"/>
    <property type="project" value="UniProtKB-KW"/>
</dbReference>
<feature type="signal peptide" evidence="5">
    <location>
        <begin position="1"/>
        <end position="25"/>
    </location>
</feature>
<evidence type="ECO:0000313" key="8">
    <source>
        <dbReference type="Proteomes" id="UP000435648"/>
    </source>
</evidence>